<keyword evidence="3" id="KW-1185">Reference proteome</keyword>
<organism evidence="2 3">
    <name type="scientific">Aphis craccivora</name>
    <name type="common">Cowpea aphid</name>
    <dbReference type="NCBI Taxonomy" id="307492"/>
    <lineage>
        <taxon>Eukaryota</taxon>
        <taxon>Metazoa</taxon>
        <taxon>Ecdysozoa</taxon>
        <taxon>Arthropoda</taxon>
        <taxon>Hexapoda</taxon>
        <taxon>Insecta</taxon>
        <taxon>Pterygota</taxon>
        <taxon>Neoptera</taxon>
        <taxon>Paraneoptera</taxon>
        <taxon>Hemiptera</taxon>
        <taxon>Sternorrhyncha</taxon>
        <taxon>Aphidomorpha</taxon>
        <taxon>Aphidoidea</taxon>
        <taxon>Aphididae</taxon>
        <taxon>Aphidini</taxon>
        <taxon>Aphis</taxon>
        <taxon>Aphis</taxon>
    </lineage>
</organism>
<feature type="compositionally biased region" description="Basic and acidic residues" evidence="1">
    <location>
        <begin position="203"/>
        <end position="212"/>
    </location>
</feature>
<evidence type="ECO:0000256" key="1">
    <source>
        <dbReference type="SAM" id="MobiDB-lite"/>
    </source>
</evidence>
<reference evidence="2 3" key="1">
    <citation type="submission" date="2019-08" db="EMBL/GenBank/DDBJ databases">
        <title>Whole genome of Aphis craccivora.</title>
        <authorList>
            <person name="Voronova N.V."/>
            <person name="Shulinski R.S."/>
            <person name="Bandarenka Y.V."/>
            <person name="Zhorov D.G."/>
            <person name="Warner D."/>
        </authorList>
    </citation>
    <scope>NUCLEOTIDE SEQUENCE [LARGE SCALE GENOMIC DNA]</scope>
    <source>
        <strain evidence="2">180601</strain>
        <tissue evidence="2">Whole Body</tissue>
    </source>
</reference>
<dbReference type="Proteomes" id="UP000478052">
    <property type="component" value="Unassembled WGS sequence"/>
</dbReference>
<evidence type="ECO:0000313" key="2">
    <source>
        <dbReference type="EMBL" id="KAF0752013.1"/>
    </source>
</evidence>
<feature type="compositionally biased region" description="Polar residues" evidence="1">
    <location>
        <begin position="190"/>
        <end position="202"/>
    </location>
</feature>
<dbReference type="OrthoDB" id="6605837at2759"/>
<proteinExistence type="predicted"/>
<sequence>MDGRRPRSGPYDNDFHRRLNELKQKLKQCRNKHTTEYISKITKSSTLPRHKDSIEQILALGSSCQDIQRSLQNMMNNITSSGDLPKYTPPKLNITEEDLAKMSNETNFETSMMNIKMHYTDICSSVINFNLMNGVNISGPAISASEVNHVNIHPSPNKSNTESCCNISCPTNAVNNMNHSNNGLSEDYNNKMSGGKTESSEIVTKKLENMQL</sequence>
<feature type="region of interest" description="Disordered" evidence="1">
    <location>
        <begin position="177"/>
        <end position="212"/>
    </location>
</feature>
<dbReference type="AlphaFoldDB" id="A0A6G0YAB4"/>
<dbReference type="EMBL" id="VUJU01005187">
    <property type="protein sequence ID" value="KAF0752013.1"/>
    <property type="molecule type" value="Genomic_DNA"/>
</dbReference>
<accession>A0A6G0YAB4</accession>
<evidence type="ECO:0000313" key="3">
    <source>
        <dbReference type="Proteomes" id="UP000478052"/>
    </source>
</evidence>
<name>A0A6G0YAB4_APHCR</name>
<gene>
    <name evidence="2" type="ORF">FWK35_00028541</name>
</gene>
<comment type="caution">
    <text evidence="2">The sequence shown here is derived from an EMBL/GenBank/DDBJ whole genome shotgun (WGS) entry which is preliminary data.</text>
</comment>
<protein>
    <submittedName>
        <fullName evidence="2">Uncharacterized protein</fullName>
    </submittedName>
</protein>